<keyword evidence="2" id="KW-1185">Reference proteome</keyword>
<name>A0A4V2UV48_9BACL</name>
<comment type="caution">
    <text evidence="1">The sequence shown here is derived from an EMBL/GenBank/DDBJ whole genome shotgun (WGS) entry which is preliminary data.</text>
</comment>
<reference evidence="1 2" key="1">
    <citation type="submission" date="2019-03" db="EMBL/GenBank/DDBJ databases">
        <title>Genomic Encyclopedia of Type Strains, Phase IV (KMG-IV): sequencing the most valuable type-strain genomes for metagenomic binning, comparative biology and taxonomic classification.</title>
        <authorList>
            <person name="Goeker M."/>
        </authorList>
    </citation>
    <scope>NUCLEOTIDE SEQUENCE [LARGE SCALE GENOMIC DNA]</scope>
    <source>
        <strain evidence="1 2">DSM 45707</strain>
    </source>
</reference>
<protein>
    <submittedName>
        <fullName evidence="1">Sporulation protein YabP</fullName>
    </submittedName>
</protein>
<dbReference type="EMBL" id="SMAG01000004">
    <property type="protein sequence ID" value="TCS94287.1"/>
    <property type="molecule type" value="Genomic_DNA"/>
</dbReference>
<dbReference type="InterPro" id="IPR038705">
    <property type="entry name" value="YabP_sf"/>
</dbReference>
<evidence type="ECO:0000313" key="2">
    <source>
        <dbReference type="Proteomes" id="UP000294937"/>
    </source>
</evidence>
<sequence>MMVEETVSNQNNQHEIILTNRNSLEVTGVVSVESFDSEEFLLQTEYGFLGIRGQELHIKSLDLDQGRVAIEGHFIDFSYLDLSMPRTEKTKNLLGRLFR</sequence>
<organism evidence="1 2">
    <name type="scientific">Hazenella coriacea</name>
    <dbReference type="NCBI Taxonomy" id="1179467"/>
    <lineage>
        <taxon>Bacteria</taxon>
        <taxon>Bacillati</taxon>
        <taxon>Bacillota</taxon>
        <taxon>Bacilli</taxon>
        <taxon>Bacillales</taxon>
        <taxon>Thermoactinomycetaceae</taxon>
        <taxon>Hazenella</taxon>
    </lineage>
</organism>
<dbReference type="AlphaFoldDB" id="A0A4V2UV48"/>
<dbReference type="InterPro" id="IPR012504">
    <property type="entry name" value="Spore_YabP"/>
</dbReference>
<dbReference type="PIRSF" id="PIRSF011576">
    <property type="entry name" value="YabP"/>
    <property type="match status" value="1"/>
</dbReference>
<evidence type="ECO:0000313" key="1">
    <source>
        <dbReference type="EMBL" id="TCS94287.1"/>
    </source>
</evidence>
<dbReference type="NCBIfam" id="TIGR02892">
    <property type="entry name" value="spore_yabP"/>
    <property type="match status" value="1"/>
</dbReference>
<dbReference type="InterPro" id="IPR022476">
    <property type="entry name" value="Spore_YabP/YqfC"/>
</dbReference>
<accession>A0A4V2UV48</accession>
<dbReference type="Pfam" id="PF07873">
    <property type="entry name" value="YabP"/>
    <property type="match status" value="1"/>
</dbReference>
<dbReference type="GO" id="GO:0030435">
    <property type="term" value="P:sporulation resulting in formation of a cellular spore"/>
    <property type="evidence" value="ECO:0007669"/>
    <property type="project" value="InterPro"/>
</dbReference>
<dbReference type="Gene3D" id="2.60.40.2000">
    <property type="match status" value="1"/>
</dbReference>
<dbReference type="Proteomes" id="UP000294937">
    <property type="component" value="Unassembled WGS sequence"/>
</dbReference>
<proteinExistence type="predicted"/>
<gene>
    <name evidence="1" type="ORF">EDD58_104158</name>
</gene>